<organism evidence="1 2">
    <name type="scientific">Prauserella marina</name>
    <dbReference type="NCBI Taxonomy" id="530584"/>
    <lineage>
        <taxon>Bacteria</taxon>
        <taxon>Bacillati</taxon>
        <taxon>Actinomycetota</taxon>
        <taxon>Actinomycetes</taxon>
        <taxon>Pseudonocardiales</taxon>
        <taxon>Pseudonocardiaceae</taxon>
        <taxon>Prauserella</taxon>
    </lineage>
</organism>
<proteinExistence type="predicted"/>
<sequence>MTTSVEMIIGYDGDGRPHEVIVVDGRETEATYYELDPDDRRLRRGDPAEWLCQQELRAAAATPAAAAWIRRWAAQTAQHGEIELDGVADWAD</sequence>
<keyword evidence="2" id="KW-1185">Reference proteome</keyword>
<dbReference type="AlphaFoldDB" id="A0A222W1I6"/>
<dbReference type="EMBL" id="FMZE01000015">
    <property type="protein sequence ID" value="SDD96414.1"/>
    <property type="molecule type" value="Genomic_DNA"/>
</dbReference>
<gene>
    <name evidence="1" type="ORF">SAMN05421630_11566</name>
</gene>
<protein>
    <submittedName>
        <fullName evidence="1">Uncharacterized protein</fullName>
    </submittedName>
</protein>
<dbReference type="Proteomes" id="UP000199494">
    <property type="component" value="Unassembled WGS sequence"/>
</dbReference>
<name>A0A222W1I6_9PSEU</name>
<reference evidence="1 2" key="1">
    <citation type="submission" date="2016-10" db="EMBL/GenBank/DDBJ databases">
        <authorList>
            <person name="de Groot N.N."/>
        </authorList>
    </citation>
    <scope>NUCLEOTIDE SEQUENCE [LARGE SCALE GENOMIC DNA]</scope>
    <source>
        <strain evidence="1 2">CGMCC 4.5506</strain>
    </source>
</reference>
<dbReference type="OrthoDB" id="9940204at2"/>
<evidence type="ECO:0000313" key="1">
    <source>
        <dbReference type="EMBL" id="SDD96414.1"/>
    </source>
</evidence>
<accession>A0A222W1I6</accession>
<dbReference type="KEGG" id="pmad:BAY61_32435"/>
<evidence type="ECO:0000313" key="2">
    <source>
        <dbReference type="Proteomes" id="UP000199494"/>
    </source>
</evidence>
<dbReference type="RefSeq" id="WP_091810641.1">
    <property type="nucleotide sequence ID" value="NZ_CP016354.1"/>
</dbReference>